<name>A0A9N9Q0K1_9HELO</name>
<sequence>MDVEVSPCQVDEGGNKATTPPPESEDATKTPNANKGSPKVHNSELMAAVKPRGTFFVVSWDVSAVLKAENSVDGNLLVLWKC</sequence>
<evidence type="ECO:0000313" key="3">
    <source>
        <dbReference type="Proteomes" id="UP000701801"/>
    </source>
</evidence>
<reference evidence="2" key="1">
    <citation type="submission" date="2021-07" db="EMBL/GenBank/DDBJ databases">
        <authorList>
            <person name="Durling M."/>
        </authorList>
    </citation>
    <scope>NUCLEOTIDE SEQUENCE</scope>
</reference>
<dbReference type="Proteomes" id="UP000701801">
    <property type="component" value="Unassembled WGS sequence"/>
</dbReference>
<protein>
    <submittedName>
        <fullName evidence="2">Uncharacterized protein</fullName>
    </submittedName>
</protein>
<feature type="region of interest" description="Disordered" evidence="1">
    <location>
        <begin position="1"/>
        <end position="43"/>
    </location>
</feature>
<organism evidence="2 3">
    <name type="scientific">Hymenoscyphus albidus</name>
    <dbReference type="NCBI Taxonomy" id="595503"/>
    <lineage>
        <taxon>Eukaryota</taxon>
        <taxon>Fungi</taxon>
        <taxon>Dikarya</taxon>
        <taxon>Ascomycota</taxon>
        <taxon>Pezizomycotina</taxon>
        <taxon>Leotiomycetes</taxon>
        <taxon>Helotiales</taxon>
        <taxon>Helotiaceae</taxon>
        <taxon>Hymenoscyphus</taxon>
    </lineage>
</organism>
<dbReference type="AlphaFoldDB" id="A0A9N9Q0K1"/>
<dbReference type="EMBL" id="CAJVRM010000125">
    <property type="protein sequence ID" value="CAG8975060.1"/>
    <property type="molecule type" value="Genomic_DNA"/>
</dbReference>
<accession>A0A9N9Q0K1</accession>
<evidence type="ECO:0000256" key="1">
    <source>
        <dbReference type="SAM" id="MobiDB-lite"/>
    </source>
</evidence>
<evidence type="ECO:0000313" key="2">
    <source>
        <dbReference type="EMBL" id="CAG8975060.1"/>
    </source>
</evidence>
<gene>
    <name evidence="2" type="ORF">HYALB_00009922</name>
</gene>
<proteinExistence type="predicted"/>
<keyword evidence="3" id="KW-1185">Reference proteome</keyword>
<comment type="caution">
    <text evidence="2">The sequence shown here is derived from an EMBL/GenBank/DDBJ whole genome shotgun (WGS) entry which is preliminary data.</text>
</comment>